<keyword evidence="3" id="KW-1185">Reference proteome</keyword>
<dbReference type="RefSeq" id="WP_011940517.1">
    <property type="nucleotide sequence ID" value="NC_009483.1"/>
</dbReference>
<dbReference type="OrthoDB" id="5398021at2"/>
<evidence type="ECO:0000256" key="1">
    <source>
        <dbReference type="SAM" id="SignalP"/>
    </source>
</evidence>
<evidence type="ECO:0008006" key="4">
    <source>
        <dbReference type="Google" id="ProtNLM"/>
    </source>
</evidence>
<name>A5G7U8_GEOUR</name>
<dbReference type="KEGG" id="gur:Gura_3713"/>
<dbReference type="STRING" id="351605.Gura_3713"/>
<dbReference type="EMBL" id="CP000698">
    <property type="protein sequence ID" value="ABQ27866.1"/>
    <property type="molecule type" value="Genomic_DNA"/>
</dbReference>
<dbReference type="HOGENOM" id="CLU_1584118_0_0_7"/>
<proteinExistence type="predicted"/>
<reference evidence="2 3" key="1">
    <citation type="submission" date="2007-05" db="EMBL/GenBank/DDBJ databases">
        <title>Complete sequence of Geobacter uraniireducens Rf4.</title>
        <authorList>
            <consortium name="US DOE Joint Genome Institute"/>
            <person name="Copeland A."/>
            <person name="Lucas S."/>
            <person name="Lapidus A."/>
            <person name="Barry K."/>
            <person name="Detter J.C."/>
            <person name="Glavina del Rio T."/>
            <person name="Hammon N."/>
            <person name="Israni S."/>
            <person name="Dalin E."/>
            <person name="Tice H."/>
            <person name="Pitluck S."/>
            <person name="Chertkov O."/>
            <person name="Brettin T."/>
            <person name="Bruce D."/>
            <person name="Han C."/>
            <person name="Schmutz J."/>
            <person name="Larimer F."/>
            <person name="Land M."/>
            <person name="Hauser L."/>
            <person name="Kyrpides N."/>
            <person name="Mikhailova N."/>
            <person name="Shelobolina E."/>
            <person name="Aklujkar M."/>
            <person name="Lovley D."/>
            <person name="Richardson P."/>
        </authorList>
    </citation>
    <scope>NUCLEOTIDE SEQUENCE [LARGE SCALE GENOMIC DNA]</scope>
    <source>
        <strain evidence="2 3">Rf4</strain>
    </source>
</reference>
<feature type="chain" id="PRO_5002681502" description="Carboxypeptidase regulatory-like domain-containing protein" evidence="1">
    <location>
        <begin position="24"/>
        <end position="166"/>
    </location>
</feature>
<sequence>MFRQLVWGLVFLSTFLEGALAVAAGEKPPLWHAYSFNGKDFGEAEIPGSAAIALRDGYLPVVVTDNTPREDRLPKGTGSLTLFCFIQSAGGKLKPQRGVIPMSGVVVEIVGKELNLAGRTDSAGYLILALPPADYEVRMSGFSRKVRVEKGKNALVAIRGGKRMVD</sequence>
<evidence type="ECO:0000313" key="2">
    <source>
        <dbReference type="EMBL" id="ABQ27866.1"/>
    </source>
</evidence>
<evidence type="ECO:0000313" key="3">
    <source>
        <dbReference type="Proteomes" id="UP000006695"/>
    </source>
</evidence>
<organism evidence="2 3">
    <name type="scientific">Geotalea uraniireducens (strain Rf4)</name>
    <name type="common">Geobacter uraniireducens</name>
    <dbReference type="NCBI Taxonomy" id="351605"/>
    <lineage>
        <taxon>Bacteria</taxon>
        <taxon>Pseudomonadati</taxon>
        <taxon>Thermodesulfobacteriota</taxon>
        <taxon>Desulfuromonadia</taxon>
        <taxon>Geobacterales</taxon>
        <taxon>Geobacteraceae</taxon>
        <taxon>Geotalea</taxon>
    </lineage>
</organism>
<protein>
    <recommendedName>
        <fullName evidence="4">Carboxypeptidase regulatory-like domain-containing protein</fullName>
    </recommendedName>
</protein>
<gene>
    <name evidence="2" type="ordered locus">Gura_3713</name>
</gene>
<dbReference type="AlphaFoldDB" id="A5G7U8"/>
<dbReference type="Proteomes" id="UP000006695">
    <property type="component" value="Chromosome"/>
</dbReference>
<accession>A5G7U8</accession>
<feature type="signal peptide" evidence="1">
    <location>
        <begin position="1"/>
        <end position="23"/>
    </location>
</feature>
<keyword evidence="1" id="KW-0732">Signal</keyword>